<feature type="domain" description="HTH cro/C1-type" evidence="1">
    <location>
        <begin position="66"/>
        <end position="120"/>
    </location>
</feature>
<dbReference type="EMBL" id="VITR01000018">
    <property type="protein sequence ID" value="TWB35858.1"/>
    <property type="molecule type" value="Genomic_DNA"/>
</dbReference>
<keyword evidence="3" id="KW-1185">Reference proteome</keyword>
<evidence type="ECO:0000313" key="2">
    <source>
        <dbReference type="EMBL" id="TWB35858.1"/>
    </source>
</evidence>
<dbReference type="Pfam" id="PF13560">
    <property type="entry name" value="HTH_31"/>
    <property type="match status" value="1"/>
</dbReference>
<comment type="caution">
    <text evidence="2">The sequence shown here is derived from an EMBL/GenBank/DDBJ whole genome shotgun (WGS) entry which is preliminary data.</text>
</comment>
<dbReference type="InterPro" id="IPR001387">
    <property type="entry name" value="Cro/C1-type_HTH"/>
</dbReference>
<evidence type="ECO:0000259" key="1">
    <source>
        <dbReference type="PROSITE" id="PS50943"/>
    </source>
</evidence>
<reference evidence="2 3" key="1">
    <citation type="submission" date="2019-06" db="EMBL/GenBank/DDBJ databases">
        <title>Genomic Encyclopedia of Type Strains, Phase IV (KMG-V): Genome sequencing to study the core and pangenomes of soil and plant-associated prokaryotes.</title>
        <authorList>
            <person name="Whitman W."/>
        </authorList>
    </citation>
    <scope>NUCLEOTIDE SEQUENCE [LARGE SCALE GENOMIC DNA]</scope>
    <source>
        <strain evidence="2 3">BR 11622</strain>
    </source>
</reference>
<dbReference type="PANTHER" id="PTHR35010:SF4">
    <property type="entry name" value="BLL5781 PROTEIN"/>
    <property type="match status" value="1"/>
</dbReference>
<dbReference type="GO" id="GO:0003677">
    <property type="term" value="F:DNA binding"/>
    <property type="evidence" value="ECO:0007669"/>
    <property type="project" value="InterPro"/>
</dbReference>
<dbReference type="InterPro" id="IPR041413">
    <property type="entry name" value="MLTR_LBD"/>
</dbReference>
<dbReference type="PANTHER" id="PTHR35010">
    <property type="entry name" value="BLL4672 PROTEIN-RELATED"/>
    <property type="match status" value="1"/>
</dbReference>
<name>A0A560GPB8_9PROT</name>
<dbReference type="CDD" id="cd00093">
    <property type="entry name" value="HTH_XRE"/>
    <property type="match status" value="1"/>
</dbReference>
<sequence length="327" mass="35750">MPQGYPCMRHAVDNPPGHGFLTSEVMAFARGGRIIPSIMTHAAAATVTTLPSQPTPPQPTPLGLLLREWRAARRMSQMDLALEAGVSTRHLSCVETGKAQPSRELLARLADTLDMPLRERNALLVAAGYAPRYGEATLATPAMAPVRQAIDFIIGQQEPYPAVVMNRRWDVLRTNRATSRIVGLARGGMPRHNNVLRQIFDPDDMRPVMGNWESLAGDLICHLHNELAATPLDQGLRTLLDDVLAYPGVPARWRSRDPDAYPLPLCTTVFAGGALDAEGHPLRFFSTITTFGSARDVTVEELRIECMFPADERTAERCKALAAGSSV</sequence>
<dbReference type="SMART" id="SM00530">
    <property type="entry name" value="HTH_XRE"/>
    <property type="match status" value="1"/>
</dbReference>
<dbReference type="AlphaFoldDB" id="A0A560GPB8"/>
<proteinExistence type="predicted"/>
<dbReference type="PROSITE" id="PS50943">
    <property type="entry name" value="HTH_CROC1"/>
    <property type="match status" value="1"/>
</dbReference>
<dbReference type="Gene3D" id="3.30.450.180">
    <property type="match status" value="1"/>
</dbReference>
<dbReference type="Pfam" id="PF17765">
    <property type="entry name" value="MLTR_LBD"/>
    <property type="match status" value="1"/>
</dbReference>
<dbReference type="SUPFAM" id="SSF47413">
    <property type="entry name" value="lambda repressor-like DNA-binding domains"/>
    <property type="match status" value="1"/>
</dbReference>
<gene>
    <name evidence="2" type="ORF">FBZ90_11858</name>
</gene>
<dbReference type="InterPro" id="IPR010982">
    <property type="entry name" value="Lambda_DNA-bd_dom_sf"/>
</dbReference>
<protein>
    <submittedName>
        <fullName evidence="2">Transcriptional regulator with XRE-family HTH domain</fullName>
    </submittedName>
</protein>
<dbReference type="Gene3D" id="1.10.260.40">
    <property type="entry name" value="lambda repressor-like DNA-binding domains"/>
    <property type="match status" value="1"/>
</dbReference>
<dbReference type="Proteomes" id="UP000315751">
    <property type="component" value="Unassembled WGS sequence"/>
</dbReference>
<accession>A0A560GPB8</accession>
<evidence type="ECO:0000313" key="3">
    <source>
        <dbReference type="Proteomes" id="UP000315751"/>
    </source>
</evidence>
<organism evidence="2 3">
    <name type="scientific">Nitrospirillum amazonense</name>
    <dbReference type="NCBI Taxonomy" id="28077"/>
    <lineage>
        <taxon>Bacteria</taxon>
        <taxon>Pseudomonadati</taxon>
        <taxon>Pseudomonadota</taxon>
        <taxon>Alphaproteobacteria</taxon>
        <taxon>Rhodospirillales</taxon>
        <taxon>Azospirillaceae</taxon>
        <taxon>Nitrospirillum</taxon>
    </lineage>
</organism>